<feature type="transmembrane region" description="Helical" evidence="2">
    <location>
        <begin position="497"/>
        <end position="517"/>
    </location>
</feature>
<dbReference type="PANTHER" id="PTHR20992">
    <property type="entry name" value="AT15442P-RELATED"/>
    <property type="match status" value="1"/>
</dbReference>
<proteinExistence type="predicted"/>
<feature type="region of interest" description="Disordered" evidence="1">
    <location>
        <begin position="98"/>
        <end position="153"/>
    </location>
</feature>
<sequence>MAGSVFVVCVPTKAQESKLVDADANNTSSKLKSTTSASNLENAFQSTNSLGARLGSTRSDDSIFVAGNKESQEKVSISKSEQAPGTARKEMFIGPWRVDASDLPPLTPLGGRRRRARSPGRSPGRSPRSPLVDMSSLSRSDPEGIGAKGGETPVSNFKKRRHRYLEDELQKILRDLKIKNAVWCEGREGKFYQVLFTIESREACEEALKKLAERGIGVLLNSVVSVLPCTLFYQGAKSTSGSTDKLDDENEDNLEEDCPGVTQSACAGVKPPQSEWEQFVQSVRARLTVAQVVEGVRANAGFTFDFLLLLIVASFSAALGFLENSTVILVASVLISPLMGPVMAATFGTMINDRSLRRMGLVNECAGLLVCLSIGLCTGLGVGFFDQPVPTAEMIDRGQLRSLWVNTVIAMLSGAGIAIALLRDNTGSLVGVAISASLMPPAVNAGLLWAMAFVFYMTCPVSSAGEQVLEVLEQGAAGEDASPRYSTYYSDLPHIEMAVMGGISLCITFINIVFIYITGTIMLKVKEVAPHCQAHQLFWAHDVKVARDYNTTLHGTTAAEMLRSVVNKTDQCAVGGSGGDDCVNKADKQLSPDFARLWRLSAAAALPANSSRFPSRADARYLGVCPEHQLTWSPNMLVDKEEVPSTVRELQGLYRTIRLQEHCHQDAAAGPGHHGRRSSFSNGCGAGAPLGVPSSSWRLGSSDGYRCIRAARAARGGRAGGQVEQPGARWPAFSPPYSNMPAQQLDPVPPPASAQPSTPFLTPRPGHVVDGDLSIRVPVTPASLFRTPLDTGGTPAASTVVTLDGDLAGAGPPAATVHRPPKRRRFVVTRTEDAEALLSPAWV</sequence>
<feature type="transmembrane region" description="Helical" evidence="2">
    <location>
        <begin position="302"/>
        <end position="322"/>
    </location>
</feature>
<feature type="compositionally biased region" description="Low complexity" evidence="1">
    <location>
        <begin position="119"/>
        <end position="131"/>
    </location>
</feature>
<organism evidence="3 4">
    <name type="scientific">Frankliniella occidentalis</name>
    <name type="common">Western flower thrips</name>
    <name type="synonym">Euthrips occidentalis</name>
    <dbReference type="NCBI Taxonomy" id="133901"/>
    <lineage>
        <taxon>Eukaryota</taxon>
        <taxon>Metazoa</taxon>
        <taxon>Ecdysozoa</taxon>
        <taxon>Arthropoda</taxon>
        <taxon>Hexapoda</taxon>
        <taxon>Insecta</taxon>
        <taxon>Pterygota</taxon>
        <taxon>Neoptera</taxon>
        <taxon>Paraneoptera</taxon>
        <taxon>Thysanoptera</taxon>
        <taxon>Terebrantia</taxon>
        <taxon>Thripoidea</taxon>
        <taxon>Thripidae</taxon>
        <taxon>Frankliniella</taxon>
    </lineage>
</organism>
<dbReference type="KEGG" id="foc:113214404"/>
<feature type="transmembrane region" description="Helical" evidence="2">
    <location>
        <begin position="429"/>
        <end position="456"/>
    </location>
</feature>
<dbReference type="Proteomes" id="UP000504606">
    <property type="component" value="Unplaced"/>
</dbReference>
<dbReference type="RefSeq" id="XP_026289536.2">
    <property type="nucleotide sequence ID" value="XM_026433751.2"/>
</dbReference>
<feature type="transmembrane region" description="Helical" evidence="2">
    <location>
        <begin position="403"/>
        <end position="422"/>
    </location>
</feature>
<dbReference type="OrthoDB" id="543859at2759"/>
<keyword evidence="2" id="KW-1133">Transmembrane helix</keyword>
<dbReference type="InterPro" id="IPR005240">
    <property type="entry name" value="DUF389"/>
</dbReference>
<name>A0A6J1TFC3_FRAOC</name>
<dbReference type="AlphaFoldDB" id="A0A6J1TFC3"/>
<reference evidence="4" key="1">
    <citation type="submission" date="2025-08" db="UniProtKB">
        <authorList>
            <consortium name="RefSeq"/>
        </authorList>
    </citation>
    <scope>IDENTIFICATION</scope>
    <source>
        <tissue evidence="4">Whole organism</tissue>
    </source>
</reference>
<evidence type="ECO:0000256" key="2">
    <source>
        <dbReference type="SAM" id="Phobius"/>
    </source>
</evidence>
<evidence type="ECO:0000313" key="4">
    <source>
        <dbReference type="RefSeq" id="XP_026289536.2"/>
    </source>
</evidence>
<keyword evidence="2" id="KW-0472">Membrane</keyword>
<keyword evidence="2" id="KW-0812">Transmembrane</keyword>
<accession>A0A6J1TFC3</accession>
<gene>
    <name evidence="4" type="primary">LOC113214404</name>
</gene>
<dbReference type="Pfam" id="PF04087">
    <property type="entry name" value="DUF389"/>
    <property type="match status" value="1"/>
</dbReference>
<feature type="transmembrane region" description="Helical" evidence="2">
    <location>
        <begin position="361"/>
        <end position="383"/>
    </location>
</feature>
<evidence type="ECO:0000256" key="1">
    <source>
        <dbReference type="SAM" id="MobiDB-lite"/>
    </source>
</evidence>
<protein>
    <submittedName>
        <fullName evidence="4">Uncharacterized protein LOC113214404</fullName>
    </submittedName>
</protein>
<feature type="transmembrane region" description="Helical" evidence="2">
    <location>
        <begin position="328"/>
        <end position="349"/>
    </location>
</feature>
<dbReference type="PANTHER" id="PTHR20992:SF9">
    <property type="entry name" value="AT15442P-RELATED"/>
    <property type="match status" value="1"/>
</dbReference>
<dbReference type="GeneID" id="113214404"/>
<evidence type="ECO:0000313" key="3">
    <source>
        <dbReference type="Proteomes" id="UP000504606"/>
    </source>
</evidence>
<keyword evidence="3" id="KW-1185">Reference proteome</keyword>